<dbReference type="PANTHER" id="PTHR43169:SF2">
    <property type="entry name" value="NAD_GMP SYNTHASE DOMAIN-CONTAINING PROTEIN"/>
    <property type="match status" value="1"/>
</dbReference>
<dbReference type="SUPFAM" id="SSF52402">
    <property type="entry name" value="Adenine nucleotide alpha hydrolases-like"/>
    <property type="match status" value="1"/>
</dbReference>
<sequence>MTTKQQKLVKTLQGFKSAVVGFSGGIDSTLVLNMAITVLGRDNVLAVVANSEFFSDDEFTAAVKLANEMGAQVETTDLDYLSEPHVKHNTADSWYYAKQLFYNRLVELQQQHGYEVVLDGMIMDDENDYRPGMRARDEAGAKSPLELAGFYKADVRDLAQANGLKNWSKVPSCSIASRFPYDTVLTPAMLTRVLRAEKYLRAQGFPIVRVRSTDQTARIEVPSEDIANLISKRDSINNQLKVYGFDFVSIDLGGFVSGHMNSQLSAAQIAQFA</sequence>
<keyword evidence="3" id="KW-1185">Reference proteome</keyword>
<comment type="caution">
    <text evidence="2">The sequence shown here is derived from an EMBL/GenBank/DDBJ whole genome shotgun (WGS) entry which is preliminary data.</text>
</comment>
<dbReference type="InterPro" id="IPR052188">
    <property type="entry name" value="Ni-pincer_cofactor_biosynth"/>
</dbReference>
<organism evidence="2 3">
    <name type="scientific">Lactiplantibacillus dongliensis</name>
    <dbReference type="NCBI Taxonomy" id="2559919"/>
    <lineage>
        <taxon>Bacteria</taxon>
        <taxon>Bacillati</taxon>
        <taxon>Bacillota</taxon>
        <taxon>Bacilli</taxon>
        <taxon>Lactobacillales</taxon>
        <taxon>Lactobacillaceae</taxon>
        <taxon>Lactiplantibacillus</taxon>
    </lineage>
</organism>
<reference evidence="3" key="1">
    <citation type="journal article" date="2019" name="Int. J. Syst. Evol. Microbiol.">
        <title>The Global Catalogue of Microorganisms (GCM) 10K type strain sequencing project: providing services to taxonomists for standard genome sequencing and annotation.</title>
        <authorList>
            <consortium name="The Broad Institute Genomics Platform"/>
            <consortium name="The Broad Institute Genome Sequencing Center for Infectious Disease"/>
            <person name="Wu L."/>
            <person name="Ma J."/>
        </authorList>
    </citation>
    <scope>NUCLEOTIDE SEQUENCE [LARGE SCALE GENOMIC DNA]</scope>
    <source>
        <strain evidence="3">CCM 8932</strain>
    </source>
</reference>
<name>A0ABW1R7G4_9LACO</name>
<dbReference type="InterPro" id="IPR022310">
    <property type="entry name" value="NAD/GMP_synthase"/>
</dbReference>
<dbReference type="Pfam" id="PF02540">
    <property type="entry name" value="NAD_synthase"/>
    <property type="match status" value="1"/>
</dbReference>
<dbReference type="CDD" id="cd01990">
    <property type="entry name" value="LarE-like"/>
    <property type="match status" value="1"/>
</dbReference>
<feature type="domain" description="NAD/GMP synthase" evidence="1">
    <location>
        <begin position="13"/>
        <end position="81"/>
    </location>
</feature>
<evidence type="ECO:0000259" key="1">
    <source>
        <dbReference type="Pfam" id="PF02540"/>
    </source>
</evidence>
<dbReference type="EMBL" id="JBHSSD010000035">
    <property type="protein sequence ID" value="MFC6164602.1"/>
    <property type="molecule type" value="Genomic_DNA"/>
</dbReference>
<evidence type="ECO:0000313" key="3">
    <source>
        <dbReference type="Proteomes" id="UP001596253"/>
    </source>
</evidence>
<dbReference type="RefSeq" id="WP_137639358.1">
    <property type="nucleotide sequence ID" value="NZ_BJDK01000005.1"/>
</dbReference>
<gene>
    <name evidence="2" type="primary">larE</name>
    <name evidence="2" type="ORF">ACFP3T_07970</name>
</gene>
<proteinExistence type="predicted"/>
<dbReference type="PANTHER" id="PTHR43169">
    <property type="entry name" value="EXSB FAMILY PROTEIN"/>
    <property type="match status" value="1"/>
</dbReference>
<accession>A0ABW1R7G4</accession>
<dbReference type="Gene3D" id="3.40.50.620">
    <property type="entry name" value="HUPs"/>
    <property type="match status" value="1"/>
</dbReference>
<keyword evidence="2" id="KW-0808">Transferase</keyword>
<dbReference type="NCBIfam" id="TIGR00268">
    <property type="entry name" value="ATP-dependent sacrificial sulfur transferase LarE"/>
    <property type="match status" value="1"/>
</dbReference>
<dbReference type="PIRSF" id="PIRSF006661">
    <property type="entry name" value="PP-lp_UCP006661"/>
    <property type="match status" value="1"/>
</dbReference>
<evidence type="ECO:0000313" key="2">
    <source>
        <dbReference type="EMBL" id="MFC6164602.1"/>
    </source>
</evidence>
<protein>
    <submittedName>
        <fullName evidence="2">ATP-dependent sacrificial sulfur transferase LarE</fullName>
    </submittedName>
</protein>
<dbReference type="Proteomes" id="UP001596253">
    <property type="component" value="Unassembled WGS sequence"/>
</dbReference>
<dbReference type="InterPro" id="IPR014729">
    <property type="entry name" value="Rossmann-like_a/b/a_fold"/>
</dbReference>
<dbReference type="InterPro" id="IPR005232">
    <property type="entry name" value="LarE"/>
</dbReference>
<dbReference type="GO" id="GO:0016740">
    <property type="term" value="F:transferase activity"/>
    <property type="evidence" value="ECO:0007669"/>
    <property type="project" value="UniProtKB-KW"/>
</dbReference>